<comment type="caution">
    <text evidence="1">The sequence shown here is derived from an EMBL/GenBank/DDBJ whole genome shotgun (WGS) entry which is preliminary data.</text>
</comment>
<dbReference type="Proteomes" id="UP000324800">
    <property type="component" value="Unassembled WGS sequence"/>
</dbReference>
<feature type="non-terminal residue" evidence="1">
    <location>
        <position position="118"/>
    </location>
</feature>
<organism evidence="1 2">
    <name type="scientific">Streblomastix strix</name>
    <dbReference type="NCBI Taxonomy" id="222440"/>
    <lineage>
        <taxon>Eukaryota</taxon>
        <taxon>Metamonada</taxon>
        <taxon>Preaxostyla</taxon>
        <taxon>Oxymonadida</taxon>
        <taxon>Streblomastigidae</taxon>
        <taxon>Streblomastix</taxon>
    </lineage>
</organism>
<protein>
    <submittedName>
        <fullName evidence="1">Uncharacterized protein</fullName>
    </submittedName>
</protein>
<reference evidence="1 2" key="1">
    <citation type="submission" date="2019-03" db="EMBL/GenBank/DDBJ databases">
        <title>Single cell metagenomics reveals metabolic interactions within the superorganism composed of flagellate Streblomastix strix and complex community of Bacteroidetes bacteria on its surface.</title>
        <authorList>
            <person name="Treitli S.C."/>
            <person name="Kolisko M."/>
            <person name="Husnik F."/>
            <person name="Keeling P."/>
            <person name="Hampl V."/>
        </authorList>
    </citation>
    <scope>NUCLEOTIDE SEQUENCE [LARGE SCALE GENOMIC DNA]</scope>
    <source>
        <strain evidence="1">ST1C</strain>
    </source>
</reference>
<proteinExistence type="predicted"/>
<evidence type="ECO:0000313" key="1">
    <source>
        <dbReference type="EMBL" id="KAA6371588.1"/>
    </source>
</evidence>
<dbReference type="EMBL" id="SNRW01014332">
    <property type="protein sequence ID" value="KAA6371588.1"/>
    <property type="molecule type" value="Genomic_DNA"/>
</dbReference>
<name>A0A5J4UME4_9EUKA</name>
<gene>
    <name evidence="1" type="ORF">EZS28_032884</name>
</gene>
<evidence type="ECO:0000313" key="2">
    <source>
        <dbReference type="Proteomes" id="UP000324800"/>
    </source>
</evidence>
<dbReference type="AlphaFoldDB" id="A0A5J4UME4"/>
<sequence length="118" mass="13778">MQQKIFEIENEELSTKLAIYEQIDRLQKQYPKATTKDTSRHLIELLREYKKLGAQAYSIQHSATTELAKLHIPERDLATFTHHSKISHIVYQYYIFASSTRATEIVRQLTSNPGKINE</sequence>
<accession>A0A5J4UME4</accession>